<feature type="region of interest" description="Disordered" evidence="1">
    <location>
        <begin position="49"/>
        <end position="95"/>
    </location>
</feature>
<proteinExistence type="predicted"/>
<evidence type="ECO:0000256" key="1">
    <source>
        <dbReference type="SAM" id="MobiDB-lite"/>
    </source>
</evidence>
<evidence type="ECO:0000313" key="3">
    <source>
        <dbReference type="Proteomes" id="UP000075424"/>
    </source>
</evidence>
<protein>
    <submittedName>
        <fullName evidence="2">Uncharacterized protein</fullName>
    </submittedName>
</protein>
<organism evidence="2 3">
    <name type="scientific">Geobacillus stearothermophilus</name>
    <name type="common">Bacillus stearothermophilus</name>
    <dbReference type="NCBI Taxonomy" id="1422"/>
    <lineage>
        <taxon>Bacteria</taxon>
        <taxon>Bacillati</taxon>
        <taxon>Bacillota</taxon>
        <taxon>Bacilli</taxon>
        <taxon>Bacillales</taxon>
        <taxon>Anoxybacillaceae</taxon>
        <taxon>Geobacillus</taxon>
    </lineage>
</organism>
<feature type="compositionally biased region" description="Basic residues" evidence="1">
    <location>
        <begin position="50"/>
        <end position="66"/>
    </location>
</feature>
<dbReference type="EMBL" id="LQYV01000129">
    <property type="protein sequence ID" value="KYD22029.1"/>
    <property type="molecule type" value="Genomic_DNA"/>
</dbReference>
<gene>
    <name evidence="2" type="ORF">B4109_2595</name>
</gene>
<dbReference type="AlphaFoldDB" id="A0A150MCQ0"/>
<reference evidence="2 3" key="1">
    <citation type="submission" date="2016-01" db="EMBL/GenBank/DDBJ databases">
        <title>Draft Genome Sequences of Seven Thermophilic Sporeformers Isolated from Foods.</title>
        <authorList>
            <person name="Berendsen E.M."/>
            <person name="Wells-Bennik M.H."/>
            <person name="Krawcyk A.O."/>
            <person name="De Jong A."/>
            <person name="Holsappel S."/>
            <person name="Eijlander R.T."/>
            <person name="Kuipers O.P."/>
        </authorList>
    </citation>
    <scope>NUCLEOTIDE SEQUENCE [LARGE SCALE GENOMIC DNA]</scope>
    <source>
        <strain evidence="2 3">B4109</strain>
    </source>
</reference>
<accession>A0A150MCQ0</accession>
<dbReference type="Proteomes" id="UP000075424">
    <property type="component" value="Unassembled WGS sequence"/>
</dbReference>
<comment type="caution">
    <text evidence="2">The sequence shown here is derived from an EMBL/GenBank/DDBJ whole genome shotgun (WGS) entry which is preliminary data.</text>
</comment>
<feature type="compositionally biased region" description="Basic and acidic residues" evidence="1">
    <location>
        <begin position="85"/>
        <end position="95"/>
    </location>
</feature>
<name>A0A150MCQ0_GEOSE</name>
<feature type="region of interest" description="Disordered" evidence="1">
    <location>
        <begin position="1"/>
        <end position="21"/>
    </location>
</feature>
<sequence length="291" mass="34297">MAAQYAAIHHRTVHDPWTERQRRPQQLLGRNRQQPFAVARTDASLIKNAFGHRHRGLRRTEKKRSRTALQHGAPKQPAGLRKRQQHADARRSGRFTENRDVVRITTKRRNVLLHPAQRRHLVQNAEIPGLRVRFAERITEMQKAKHVHSVVDRHDNDIAVFRERRPVIPRRRTRTEQKGAAVNPKQHRALLPIRRRRPNVQVQPVFARRLAHPPEQSAENRIRRLHHDRTERCRLPHPIPRIGRLRRQKPALTDRRFRVRNSFPNKNAFIHFPAQPSVPCFNNGSLHPHTS</sequence>
<evidence type="ECO:0000313" key="2">
    <source>
        <dbReference type="EMBL" id="KYD22029.1"/>
    </source>
</evidence>